<dbReference type="AlphaFoldDB" id="A0A0H3NM50"/>
<protein>
    <submittedName>
        <fullName evidence="1">Uncharacterized protein</fullName>
    </submittedName>
</protein>
<name>A0A0H3NM50_YERE1</name>
<organism evidence="1 2">
    <name type="scientific">Yersinia enterocolitica subsp. palearctica serotype O:3 (strain DSM 13030 / CIP 106945 / Y11)</name>
    <dbReference type="NCBI Taxonomy" id="930944"/>
    <lineage>
        <taxon>Bacteria</taxon>
        <taxon>Pseudomonadati</taxon>
        <taxon>Pseudomonadota</taxon>
        <taxon>Gammaproteobacteria</taxon>
        <taxon>Enterobacterales</taxon>
        <taxon>Yersiniaceae</taxon>
        <taxon>Yersinia</taxon>
    </lineage>
</organism>
<dbReference type="EMBL" id="FR729477">
    <property type="protein sequence ID" value="CBY26193.1"/>
    <property type="molecule type" value="Genomic_DNA"/>
</dbReference>
<dbReference type="PATRIC" id="fig|930944.6.peg.1976"/>
<dbReference type="HOGENOM" id="CLU_3319576_0_0_6"/>
<evidence type="ECO:0000313" key="1">
    <source>
        <dbReference type="EMBL" id="CBY26193.1"/>
    </source>
</evidence>
<evidence type="ECO:0000313" key="2">
    <source>
        <dbReference type="Proteomes" id="UP000008084"/>
    </source>
</evidence>
<accession>A0A0H3NM50</accession>
<gene>
    <name evidence="1" type="ordered locus">Y11_19881</name>
</gene>
<dbReference type="KEGG" id="yey:Y11_19881"/>
<dbReference type="Proteomes" id="UP000008084">
    <property type="component" value="Chromosome"/>
</dbReference>
<proteinExistence type="predicted"/>
<reference evidence="1 2" key="1">
    <citation type="journal article" date="2011" name="J. Bacteriol.">
        <title>Complete genome sequence of Yersinia enterocolitica subsp. palearctica serogroup O:3.</title>
        <authorList>
            <person name="Batzilla J."/>
            <person name="Hoper D."/>
            <person name="Antonenka U."/>
            <person name="Heesemann J."/>
            <person name="Rakin A."/>
        </authorList>
    </citation>
    <scope>NUCLEOTIDE SEQUENCE [LARGE SCALE GENOMIC DNA]</scope>
    <source>
        <strain evidence="2">DSM 13030 / CIP 106945 / Y11</strain>
    </source>
</reference>
<sequence length="39" mass="4415">MQGRQAFHSINISLLHLCDQCAIKIHFLSINVSFGMEIV</sequence>